<evidence type="ECO:0000256" key="6">
    <source>
        <dbReference type="ARBA" id="ARBA00023136"/>
    </source>
</evidence>
<keyword evidence="2 7" id="KW-0813">Transport</keyword>
<evidence type="ECO:0000256" key="2">
    <source>
        <dbReference type="ARBA" id="ARBA00022448"/>
    </source>
</evidence>
<dbReference type="GO" id="GO:0005886">
    <property type="term" value="C:plasma membrane"/>
    <property type="evidence" value="ECO:0007669"/>
    <property type="project" value="UniProtKB-SubCell"/>
</dbReference>
<keyword evidence="3 7" id="KW-1003">Cell membrane</keyword>
<name>A0A8B6X9I6_9BURK</name>
<dbReference type="GO" id="GO:0003954">
    <property type="term" value="F:NADH dehydrogenase activity"/>
    <property type="evidence" value="ECO:0007669"/>
    <property type="project" value="TreeGrafter"/>
</dbReference>
<feature type="transmembrane region" description="Helical" evidence="7">
    <location>
        <begin position="374"/>
        <end position="399"/>
    </location>
</feature>
<evidence type="ECO:0000313" key="11">
    <source>
        <dbReference type="RefSeq" id="WP_051378693.1"/>
    </source>
</evidence>
<keyword evidence="10" id="KW-1185">Reference proteome</keyword>
<feature type="transmembrane region" description="Helical" evidence="7">
    <location>
        <begin position="319"/>
        <end position="338"/>
    </location>
</feature>
<dbReference type="RefSeq" id="WP_051378693.1">
    <property type="nucleotide sequence ID" value="NZ_AXWS01000013.1"/>
</dbReference>
<evidence type="ECO:0000256" key="8">
    <source>
        <dbReference type="RuleBase" id="RU000320"/>
    </source>
</evidence>
<dbReference type="AlphaFoldDB" id="A0A8B6X9I6"/>
<protein>
    <recommendedName>
        <fullName evidence="7">Probable inorganic carbon transporter subunit DabB</fullName>
    </recommendedName>
</protein>
<evidence type="ECO:0000313" key="10">
    <source>
        <dbReference type="Proteomes" id="UP000675920"/>
    </source>
</evidence>
<dbReference type="Proteomes" id="UP000675920">
    <property type="component" value="Unplaced"/>
</dbReference>
<keyword evidence="4 7" id="KW-0812">Transmembrane</keyword>
<dbReference type="GO" id="GO:0015990">
    <property type="term" value="P:electron transport coupled proton transport"/>
    <property type="evidence" value="ECO:0007669"/>
    <property type="project" value="TreeGrafter"/>
</dbReference>
<keyword evidence="6 7" id="KW-0472">Membrane</keyword>
<feature type="transmembrane region" description="Helical" evidence="7">
    <location>
        <begin position="125"/>
        <end position="155"/>
    </location>
</feature>
<comment type="similarity">
    <text evidence="7">Belongs to the inorganic carbon transporter (TC 9.A.2) DabB family.</text>
</comment>
<gene>
    <name evidence="7" type="primary">dabB</name>
</gene>
<feature type="transmembrane region" description="Helical" evidence="7">
    <location>
        <begin position="405"/>
        <end position="424"/>
    </location>
</feature>
<reference evidence="11" key="1">
    <citation type="submission" date="2025-08" db="UniProtKB">
        <authorList>
            <consortium name="RefSeq"/>
        </authorList>
    </citation>
    <scope>IDENTIFICATION</scope>
</reference>
<dbReference type="InterPro" id="IPR001750">
    <property type="entry name" value="ND/Mrp_TM"/>
</dbReference>
<evidence type="ECO:0000256" key="1">
    <source>
        <dbReference type="ARBA" id="ARBA00004127"/>
    </source>
</evidence>
<evidence type="ECO:0000256" key="5">
    <source>
        <dbReference type="ARBA" id="ARBA00022989"/>
    </source>
</evidence>
<feature type="transmembrane region" description="Helical" evidence="7">
    <location>
        <begin position="86"/>
        <end position="105"/>
    </location>
</feature>
<feature type="transmembrane region" description="Helical" evidence="7">
    <location>
        <begin position="12"/>
        <end position="30"/>
    </location>
</feature>
<evidence type="ECO:0000259" key="9">
    <source>
        <dbReference type="Pfam" id="PF00361"/>
    </source>
</evidence>
<comment type="function">
    <text evidence="7">Part of an energy-coupled inorganic carbon pump.</text>
</comment>
<dbReference type="OrthoDB" id="9811798at2"/>
<feature type="transmembrane region" description="Helical" evidence="7">
    <location>
        <begin position="464"/>
        <end position="486"/>
    </location>
</feature>
<feature type="transmembrane region" description="Helical" evidence="7">
    <location>
        <begin position="212"/>
        <end position="233"/>
    </location>
</feature>
<keyword evidence="5 7" id="KW-1133">Transmembrane helix</keyword>
<dbReference type="GO" id="GO:0008137">
    <property type="term" value="F:NADH dehydrogenase (ubiquinone) activity"/>
    <property type="evidence" value="ECO:0007669"/>
    <property type="project" value="InterPro"/>
</dbReference>
<feature type="transmembrane region" description="Helical" evidence="7">
    <location>
        <begin position="279"/>
        <end position="299"/>
    </location>
</feature>
<evidence type="ECO:0000256" key="4">
    <source>
        <dbReference type="ARBA" id="ARBA00022692"/>
    </source>
</evidence>
<evidence type="ECO:0000256" key="7">
    <source>
        <dbReference type="HAMAP-Rule" id="MF_00862"/>
    </source>
</evidence>
<dbReference type="NCBIfam" id="NF006029">
    <property type="entry name" value="PRK08168.1"/>
    <property type="match status" value="1"/>
</dbReference>
<sequence>MFLPVELPVWPVLFALLPALCALSAAVLPLRRLARLAGVRGRDDRALTDFAWRIAQRGLDLALAAALVAVAIAALQGPVAGDWLRLDAAGAVFMLLVAFIGRVVVRYAARNLDGQPGARRAARGLLLTLVAALAVPAANHLLPLALAWSATGLALNRLLGFFRERPEARLAVHKHFLVARAADVCLAAGLVLLGASLGTLRIDELAARAADGLPLAASAGVALVAVAALLQGAQLPVHGWLVQVMEAPTPFSALLHAGVVNLGGFVLIRLAPVVAASPLATGCLVVVGCATAVVASLSMATRVSVKVALAWSTCAQMGFMFVECGLGAPGMAFLHLVAHSLYKAHAFLGAGGRVRLAVTDRLLAPAARPGAGELAAGAALALALAGVAAIAVGQAAALLGHASSWTAADLTLAAIVALAFAPLLRPGTAALPWRAGAVLALAAGYFTAHALLDGRFAPEAVGTPWWPVAVAGFGLLMLLDAVISAAPDGRLARRLHPWCFGGLYVDDWLSRRAFRLWPPPRVARAGIAPVALPPA</sequence>
<evidence type="ECO:0000256" key="3">
    <source>
        <dbReference type="ARBA" id="ARBA00022475"/>
    </source>
</evidence>
<dbReference type="PANTHER" id="PTHR42829">
    <property type="entry name" value="NADH-UBIQUINONE OXIDOREDUCTASE CHAIN 5"/>
    <property type="match status" value="1"/>
</dbReference>
<feature type="transmembrane region" description="Helical" evidence="7">
    <location>
        <begin position="253"/>
        <end position="272"/>
    </location>
</feature>
<dbReference type="GO" id="GO:0042773">
    <property type="term" value="P:ATP synthesis coupled electron transport"/>
    <property type="evidence" value="ECO:0007669"/>
    <property type="project" value="InterPro"/>
</dbReference>
<comment type="subunit">
    <text evidence="7">Forms a complex with DabA.</text>
</comment>
<organism evidence="10 11">
    <name type="scientific">Derxia gummosa DSM 723</name>
    <dbReference type="NCBI Taxonomy" id="1121388"/>
    <lineage>
        <taxon>Bacteria</taxon>
        <taxon>Pseudomonadati</taxon>
        <taxon>Pseudomonadota</taxon>
        <taxon>Betaproteobacteria</taxon>
        <taxon>Burkholderiales</taxon>
        <taxon>Alcaligenaceae</taxon>
        <taxon>Derxia</taxon>
    </lineage>
</organism>
<dbReference type="PANTHER" id="PTHR42829:SF1">
    <property type="entry name" value="INORGANIC CARBON TRANSPORTER SUBUNIT DABB-RELATED"/>
    <property type="match status" value="1"/>
</dbReference>
<feature type="transmembrane region" description="Helical" evidence="7">
    <location>
        <begin position="175"/>
        <end position="200"/>
    </location>
</feature>
<feature type="domain" description="NADH:quinone oxidoreductase/Mrp antiporter transmembrane" evidence="9">
    <location>
        <begin position="138"/>
        <end position="352"/>
    </location>
</feature>
<dbReference type="InterPro" id="IPR046396">
    <property type="entry name" value="Transporter_DabB"/>
</dbReference>
<dbReference type="PRINTS" id="PR01434">
    <property type="entry name" value="NADHDHGNASE5"/>
</dbReference>
<feature type="transmembrane region" description="Helical" evidence="7">
    <location>
        <begin position="431"/>
        <end position="452"/>
    </location>
</feature>
<feature type="transmembrane region" description="Helical" evidence="7">
    <location>
        <begin position="61"/>
        <end position="80"/>
    </location>
</feature>
<accession>A0A8B6X9I6</accession>
<comment type="subcellular location">
    <subcellularLocation>
        <location evidence="7">Cell membrane</location>
        <topology evidence="7">Multi-pass membrane protein</topology>
    </subcellularLocation>
    <subcellularLocation>
        <location evidence="1">Endomembrane system</location>
        <topology evidence="1">Multi-pass membrane protein</topology>
    </subcellularLocation>
    <subcellularLocation>
        <location evidence="8">Membrane</location>
        <topology evidence="8">Multi-pass membrane protein</topology>
    </subcellularLocation>
</comment>
<dbReference type="GO" id="GO:0012505">
    <property type="term" value="C:endomembrane system"/>
    <property type="evidence" value="ECO:0007669"/>
    <property type="project" value="UniProtKB-SubCell"/>
</dbReference>
<dbReference type="Pfam" id="PF00361">
    <property type="entry name" value="Proton_antipo_M"/>
    <property type="match status" value="1"/>
</dbReference>
<dbReference type="HAMAP" id="MF_00862">
    <property type="entry name" value="DabB"/>
    <property type="match status" value="1"/>
</dbReference>
<dbReference type="InterPro" id="IPR003945">
    <property type="entry name" value="NU5C-like"/>
</dbReference>
<proteinExistence type="inferred from homology"/>